<reference evidence="1 2" key="1">
    <citation type="submission" date="2018-05" db="EMBL/GenBank/DDBJ databases">
        <title>Complete genome sequence of Massilia oculi sp. nov. CCUG 43427T (=DSM 26321T), the type strain of M. oculi, and comparison with genome sequences of other Massilia strains.</title>
        <authorList>
            <person name="Zhu B."/>
        </authorList>
    </citation>
    <scope>NUCLEOTIDE SEQUENCE [LARGE SCALE GENOMIC DNA]</scope>
    <source>
        <strain evidence="1 2">CCUG 43427</strain>
    </source>
</reference>
<protein>
    <submittedName>
        <fullName evidence="1">Uncharacterized protein</fullName>
    </submittedName>
</protein>
<evidence type="ECO:0000313" key="1">
    <source>
        <dbReference type="EMBL" id="AWL05396.1"/>
    </source>
</evidence>
<evidence type="ECO:0000313" key="2">
    <source>
        <dbReference type="Proteomes" id="UP000245820"/>
    </source>
</evidence>
<dbReference type="AlphaFoldDB" id="A0A2S2DKM3"/>
<dbReference type="RefSeq" id="WP_109345734.1">
    <property type="nucleotide sequence ID" value="NZ_CP029343.1"/>
</dbReference>
<name>A0A2S2DKM3_9BURK</name>
<dbReference type="OrthoDB" id="9178072at2"/>
<keyword evidence="2" id="KW-1185">Reference proteome</keyword>
<dbReference type="KEGG" id="mtim:DIR46_13780"/>
<dbReference type="Proteomes" id="UP000245820">
    <property type="component" value="Chromosome"/>
</dbReference>
<proteinExistence type="predicted"/>
<sequence length="419" mass="43203">MSTATTTTTAAPPSPGWLSRIGGRLLARQPVAQAATAPAVQQDAVQERPCPTLSILAGALCTSHGASADELGAALAANKVDADLDRELVDDDGLPVMSARCEQAGDQAVREEIADWLDSCTAPAPRFGDEGWRALVLGTTVLRELADRAAGLLGADEGAPVTLQLALALPDDWQVEHRQAASMWCSQVLLRCGWPAARIGLAEPAAPAPLIARLAQQAENKAERKSASTATILLAFCSHVGQETVDRWSANGTLFTSFRPRGRIPGEGAAGLLLAPAADGAGIVHLSLEAEACDPASASLKRLSPQRLNTLAERLLQGAAIAPAAIAMVVADAGADTRHALELMEFGGATTPHLDNASDIVRLGPACGACGDVPFVAALALAAHAALEHDAPLLCVGNDAPDLRTLALVRPAPKLEDAP</sequence>
<dbReference type="EMBL" id="CP029343">
    <property type="protein sequence ID" value="AWL05396.1"/>
    <property type="molecule type" value="Genomic_DNA"/>
</dbReference>
<gene>
    <name evidence="1" type="ORF">DIR46_13780</name>
</gene>
<accession>A0A2S2DKM3</accession>
<organism evidence="1 2">
    <name type="scientific">Massilia oculi</name>
    <dbReference type="NCBI Taxonomy" id="945844"/>
    <lineage>
        <taxon>Bacteria</taxon>
        <taxon>Pseudomonadati</taxon>
        <taxon>Pseudomonadota</taxon>
        <taxon>Betaproteobacteria</taxon>
        <taxon>Burkholderiales</taxon>
        <taxon>Oxalobacteraceae</taxon>
        <taxon>Telluria group</taxon>
        <taxon>Massilia</taxon>
    </lineage>
</organism>